<gene>
    <name evidence="2" type="ORF">ACFQ45_12245</name>
</gene>
<evidence type="ECO:0000313" key="2">
    <source>
        <dbReference type="EMBL" id="MFD1384145.1"/>
    </source>
</evidence>
<dbReference type="InterPro" id="IPR006083">
    <property type="entry name" value="PRK/URK"/>
</dbReference>
<reference evidence="3" key="1">
    <citation type="journal article" date="2019" name="Int. J. Syst. Evol. Microbiol.">
        <title>The Global Catalogue of Microorganisms (GCM) 10K type strain sequencing project: providing services to taxonomists for standard genome sequencing and annotation.</title>
        <authorList>
            <consortium name="The Broad Institute Genomics Platform"/>
            <consortium name="The Broad Institute Genome Sequencing Center for Infectious Disease"/>
            <person name="Wu L."/>
            <person name="Ma J."/>
        </authorList>
    </citation>
    <scope>NUCLEOTIDE SEQUENCE [LARGE SCALE GENOMIC DNA]</scope>
    <source>
        <strain evidence="3">JCM 30774</strain>
    </source>
</reference>
<dbReference type="EMBL" id="JBHTMN010000014">
    <property type="protein sequence ID" value="MFD1384145.1"/>
    <property type="molecule type" value="Genomic_DNA"/>
</dbReference>
<dbReference type="PANTHER" id="PTHR10285">
    <property type="entry name" value="URIDINE KINASE"/>
    <property type="match status" value="1"/>
</dbReference>
<dbReference type="Gene3D" id="3.40.50.300">
    <property type="entry name" value="P-loop containing nucleotide triphosphate hydrolases"/>
    <property type="match status" value="2"/>
</dbReference>
<name>A0ABW4B6D0_9GAMM</name>
<organism evidence="2 3">
    <name type="scientific">Rhodanobacter aciditrophus</name>
    <dbReference type="NCBI Taxonomy" id="1623218"/>
    <lineage>
        <taxon>Bacteria</taxon>
        <taxon>Pseudomonadati</taxon>
        <taxon>Pseudomonadota</taxon>
        <taxon>Gammaproteobacteria</taxon>
        <taxon>Lysobacterales</taxon>
        <taxon>Rhodanobacteraceae</taxon>
        <taxon>Rhodanobacter</taxon>
    </lineage>
</organism>
<dbReference type="Pfam" id="PF00485">
    <property type="entry name" value="PRK"/>
    <property type="match status" value="1"/>
</dbReference>
<accession>A0ABW4B6D0</accession>
<proteinExistence type="predicted"/>
<sequence>MTTNDLYQHLDTLPSYQDALAHLITLSQQPKRVIIAIAGLPGSGKSTIAEYLAARATERGIDCITSVSMDGFHLSKAQLRALPDPEAAFNRRGAPWTFDSESYTDTLKSFKEQPDNTLYWPSFDHSIGDPVDKAIMIPTATKVLIVEGLYVLHRDHGFEHSQSYLDEKWYIDIPMERAMTQLAERHQQAWGFTLEQAHHRIETNDGLNAQIAANTAHNANRQIATK</sequence>
<dbReference type="SUPFAM" id="SSF52540">
    <property type="entry name" value="P-loop containing nucleoside triphosphate hydrolases"/>
    <property type="match status" value="1"/>
</dbReference>
<evidence type="ECO:0000259" key="1">
    <source>
        <dbReference type="Pfam" id="PF00485"/>
    </source>
</evidence>
<protein>
    <recommendedName>
        <fullName evidence="1">Phosphoribulokinase/uridine kinase domain-containing protein</fullName>
    </recommendedName>
</protein>
<comment type="caution">
    <text evidence="2">The sequence shown here is derived from an EMBL/GenBank/DDBJ whole genome shotgun (WGS) entry which is preliminary data.</text>
</comment>
<feature type="domain" description="Phosphoribulokinase/uridine kinase" evidence="1">
    <location>
        <begin position="34"/>
        <end position="201"/>
    </location>
</feature>
<keyword evidence="3" id="KW-1185">Reference proteome</keyword>
<dbReference type="RefSeq" id="WP_377368094.1">
    <property type="nucleotide sequence ID" value="NZ_JBHTMN010000014.1"/>
</dbReference>
<dbReference type="Proteomes" id="UP001597059">
    <property type="component" value="Unassembled WGS sequence"/>
</dbReference>
<evidence type="ECO:0000313" key="3">
    <source>
        <dbReference type="Proteomes" id="UP001597059"/>
    </source>
</evidence>
<dbReference type="InterPro" id="IPR027417">
    <property type="entry name" value="P-loop_NTPase"/>
</dbReference>